<dbReference type="STRING" id="420662.Mpe_A1949"/>
<gene>
    <name evidence="3" type="ordered locus">Mpe_A1949</name>
</gene>
<dbReference type="Gene3D" id="1.10.12.10">
    <property type="entry name" value="Lyase 2-enoyl-coa Hydratase, Chain A, domain 2"/>
    <property type="match status" value="1"/>
</dbReference>
<dbReference type="HOGENOM" id="CLU_009834_7_2_4"/>
<dbReference type="PANTHER" id="PTHR43459:SF1">
    <property type="entry name" value="EG:BACN32G11.4 PROTEIN"/>
    <property type="match status" value="1"/>
</dbReference>
<keyword evidence="3" id="KW-0456">Lyase</keyword>
<evidence type="ECO:0000313" key="3">
    <source>
        <dbReference type="EMBL" id="ABM94907.1"/>
    </source>
</evidence>
<protein>
    <submittedName>
        <fullName evidence="3">Enoyl-CoA hydratase</fullName>
        <ecNumber evidence="3">4.2.1.17</ecNumber>
    </submittedName>
</protein>
<dbReference type="EC" id="4.2.1.17" evidence="3"/>
<dbReference type="NCBIfam" id="NF005700">
    <property type="entry name" value="PRK07511.1"/>
    <property type="match status" value="1"/>
</dbReference>
<proteinExistence type="inferred from homology"/>
<dbReference type="KEGG" id="mpt:Mpe_A1949"/>
<dbReference type="GO" id="GO:0004300">
    <property type="term" value="F:enoyl-CoA hydratase activity"/>
    <property type="evidence" value="ECO:0007669"/>
    <property type="project" value="UniProtKB-EC"/>
</dbReference>
<dbReference type="AlphaFoldDB" id="A2SH68"/>
<comment type="similarity">
    <text evidence="1 2">Belongs to the enoyl-CoA hydratase/isomerase family.</text>
</comment>
<dbReference type="SUPFAM" id="SSF52096">
    <property type="entry name" value="ClpP/crotonase"/>
    <property type="match status" value="1"/>
</dbReference>
<dbReference type="InterPro" id="IPR029045">
    <property type="entry name" value="ClpP/crotonase-like_dom_sf"/>
</dbReference>
<sequence length="257" mass="26907">MTAELRTERRDSTLVLTFSDPASRNALAPQALTAAVEALNVAEADATVRAVVLVGEGAHFSAGSDLQRLANDAEIRPGDAAAHQLHALRSFVEALRAHPNPVIAAVEGAATAAGFSLALACDLIVAAEDARFTMSQGQAGLSPDGGGSWLLAHALPRALALQLLWLGEPVSARELQAWGLVNRVTDSGQALAEATRLARQLASRAPNVLAATKELVNQARGLALNEHLNAEGIHFADTLSHIKGAETLPKKRGPRSR</sequence>
<dbReference type="EMBL" id="CP000555">
    <property type="protein sequence ID" value="ABM94907.1"/>
    <property type="molecule type" value="Genomic_DNA"/>
</dbReference>
<dbReference type="RefSeq" id="WP_011829544.1">
    <property type="nucleotide sequence ID" value="NC_008825.1"/>
</dbReference>
<dbReference type="PROSITE" id="PS00166">
    <property type="entry name" value="ENOYL_COA_HYDRATASE"/>
    <property type="match status" value="1"/>
</dbReference>
<dbReference type="PANTHER" id="PTHR43459">
    <property type="entry name" value="ENOYL-COA HYDRATASE"/>
    <property type="match status" value="1"/>
</dbReference>
<evidence type="ECO:0000313" key="4">
    <source>
        <dbReference type="Proteomes" id="UP000000366"/>
    </source>
</evidence>
<reference evidence="3 4" key="1">
    <citation type="journal article" date="2007" name="J. Bacteriol.">
        <title>Whole-genome analysis of the methyl tert-butyl ether-degrading beta-proteobacterium Methylibium petroleiphilum PM1.</title>
        <authorList>
            <person name="Kane S.R."/>
            <person name="Chakicherla A.Y."/>
            <person name="Chain P.S.G."/>
            <person name="Schmidt R."/>
            <person name="Shin M.W."/>
            <person name="Legler T.C."/>
            <person name="Scow K.M."/>
            <person name="Larimer F.W."/>
            <person name="Lucas S.M."/>
            <person name="Richardson P.M."/>
            <person name="Hristova K.R."/>
        </authorList>
    </citation>
    <scope>NUCLEOTIDE SEQUENCE [LARGE SCALE GENOMIC DNA]</scope>
    <source>
        <strain evidence="4">ATCC BAA-1232 / LMG 22953 / PM1</strain>
    </source>
</reference>
<organism evidence="3 4">
    <name type="scientific">Methylibium petroleiphilum (strain ATCC BAA-1232 / LMG 22953 / PM1)</name>
    <dbReference type="NCBI Taxonomy" id="420662"/>
    <lineage>
        <taxon>Bacteria</taxon>
        <taxon>Pseudomonadati</taxon>
        <taxon>Pseudomonadota</taxon>
        <taxon>Betaproteobacteria</taxon>
        <taxon>Burkholderiales</taxon>
        <taxon>Sphaerotilaceae</taxon>
        <taxon>Methylibium</taxon>
    </lineage>
</organism>
<dbReference type="InterPro" id="IPR014748">
    <property type="entry name" value="Enoyl-CoA_hydra_C"/>
</dbReference>
<dbReference type="Proteomes" id="UP000000366">
    <property type="component" value="Chromosome"/>
</dbReference>
<dbReference type="InterPro" id="IPR018376">
    <property type="entry name" value="Enoyl-CoA_hyd/isom_CS"/>
</dbReference>
<dbReference type="InterPro" id="IPR001753">
    <property type="entry name" value="Enoyl-CoA_hydra/iso"/>
</dbReference>
<evidence type="ECO:0000256" key="1">
    <source>
        <dbReference type="ARBA" id="ARBA00005254"/>
    </source>
</evidence>
<dbReference type="Pfam" id="PF00378">
    <property type="entry name" value="ECH_1"/>
    <property type="match status" value="1"/>
</dbReference>
<accession>A2SH68</accession>
<dbReference type="eggNOG" id="COG1024">
    <property type="taxonomic scope" value="Bacteria"/>
</dbReference>
<dbReference type="CDD" id="cd06558">
    <property type="entry name" value="crotonase-like"/>
    <property type="match status" value="1"/>
</dbReference>
<name>A2SH68_METPP</name>
<dbReference type="Gene3D" id="3.90.226.10">
    <property type="entry name" value="2-enoyl-CoA Hydratase, Chain A, domain 1"/>
    <property type="match status" value="1"/>
</dbReference>
<evidence type="ECO:0000256" key="2">
    <source>
        <dbReference type="RuleBase" id="RU003707"/>
    </source>
</evidence>
<keyword evidence="4" id="KW-1185">Reference proteome</keyword>